<dbReference type="GO" id="GO:0005524">
    <property type="term" value="F:ATP binding"/>
    <property type="evidence" value="ECO:0007669"/>
    <property type="project" value="UniProtKB-UniRule"/>
</dbReference>
<feature type="binding site" evidence="7">
    <location>
        <position position="120"/>
    </location>
    <ligand>
        <name>L-glutamine</name>
        <dbReference type="ChEBI" id="CHEBI:58359"/>
    </ligand>
</feature>
<dbReference type="AlphaFoldDB" id="A0A545UEU2"/>
<comment type="caution">
    <text evidence="7">Lacks conserved residue(s) required for the propagation of feature annotation.</text>
</comment>
<dbReference type="InterPro" id="IPR022310">
    <property type="entry name" value="NAD/GMP_synthase"/>
</dbReference>
<name>A0A545UEU2_9GAMM</name>
<comment type="pathway">
    <text evidence="1 7 8">Cofactor biosynthesis; NAD(+) biosynthesis; NAD(+) from deamido-NAD(+) (L-Gln route): step 1/1.</text>
</comment>
<sequence length="553" mass="61446">MMKLFLAQLNFVVGDIEGNLKKILTRYNEVKNEEGLLICGELALTGYYPQDLIVKESVMERQRKALNTIREKTLSHTCGIVIGYIAKNQLPVGKKYHNALALMSKGAKVFEYHKRLLPTYNVFDEARHFEPGKGSNVIRFNNKTLGFLICEDAWSYAEGFRYWHDPVNELAVNKPDVVISINASPSNLGKMEERLQVIGNVARKVQAPVAYVNQIGGNDELVFDGASFVVDKKGDLVHRLKSFEEDFAEIDFGEVVKRAAGCWKITENELLLKQTVLGIKDYVQKCGFSKVVIGSSGGIDSAVTIAICARALGAENVTAITMPSRYSSSGSVSDSEVLCKNLGVRLLKASIEQEFSIAVSRFESMTGEMPSGLTRENIQARIRGRILMEYSNHFGALVISTGNKSEMSVGYATLYGDMNGGVNPLGDLYKMEVYGLANFVNEESGKSIIPKSIIEKAPSAELSEDQKDSDSLPDYPILDAILKLYIEGDLLGAEEKESCEQLIERANYSKSEIRRIHAMVDKAEFKRRQAPPIIRVQKRSFGMGRWLPVAAKY</sequence>
<dbReference type="UniPathway" id="UPA00253">
    <property type="reaction ID" value="UER00334"/>
</dbReference>
<comment type="similarity">
    <text evidence="9">Belongs to the NAD synthetase family.</text>
</comment>
<dbReference type="CDD" id="cd07570">
    <property type="entry name" value="GAT_Gln-NAD-synth"/>
    <property type="match status" value="1"/>
</dbReference>
<proteinExistence type="inferred from homology"/>
<dbReference type="Pfam" id="PF02540">
    <property type="entry name" value="NAD_synthase"/>
    <property type="match status" value="1"/>
</dbReference>
<dbReference type="SUPFAM" id="SSF56317">
    <property type="entry name" value="Carbon-nitrogen hydrolase"/>
    <property type="match status" value="1"/>
</dbReference>
<feature type="binding site" evidence="7">
    <location>
        <position position="406"/>
    </location>
    <ligand>
        <name>deamido-NAD(+)</name>
        <dbReference type="ChEBI" id="CHEBI:58437"/>
        <note>ligand shared between two neighboring subunits</note>
    </ligand>
</feature>
<evidence type="ECO:0000256" key="1">
    <source>
        <dbReference type="ARBA" id="ARBA00005188"/>
    </source>
</evidence>
<feature type="binding site" evidence="7">
    <location>
        <position position="190"/>
    </location>
    <ligand>
        <name>L-glutamine</name>
        <dbReference type="ChEBI" id="CHEBI:58359"/>
    </ligand>
</feature>
<feature type="domain" description="CN hydrolase" evidence="10">
    <location>
        <begin position="2"/>
        <end position="257"/>
    </location>
</feature>
<evidence type="ECO:0000259" key="10">
    <source>
        <dbReference type="PROSITE" id="PS50263"/>
    </source>
</evidence>
<reference evidence="11 12" key="1">
    <citation type="submission" date="2019-07" db="EMBL/GenBank/DDBJ databases">
        <title>Draft genome for Aliikangiella sp. M105.</title>
        <authorList>
            <person name="Wang G."/>
        </authorList>
    </citation>
    <scope>NUCLEOTIDE SEQUENCE [LARGE SCALE GENOMIC DNA]</scope>
    <source>
        <strain evidence="11 12">M105</strain>
    </source>
</reference>
<feature type="active site" description="Proton acceptor; for glutaminase activity" evidence="7">
    <location>
        <position position="41"/>
    </location>
</feature>
<comment type="function">
    <text evidence="7">Catalyzes the ATP-dependent amidation of deamido-NAD to form NAD. Uses L-glutamine as a nitrogen source.</text>
</comment>
<dbReference type="EMBL" id="VIKS01000005">
    <property type="protein sequence ID" value="TQV87984.1"/>
    <property type="molecule type" value="Genomic_DNA"/>
</dbReference>
<comment type="catalytic activity">
    <reaction evidence="7 8">
        <text>deamido-NAD(+) + L-glutamine + ATP + H2O = L-glutamate + AMP + diphosphate + NAD(+) + H(+)</text>
        <dbReference type="Rhea" id="RHEA:24384"/>
        <dbReference type="ChEBI" id="CHEBI:15377"/>
        <dbReference type="ChEBI" id="CHEBI:15378"/>
        <dbReference type="ChEBI" id="CHEBI:29985"/>
        <dbReference type="ChEBI" id="CHEBI:30616"/>
        <dbReference type="ChEBI" id="CHEBI:33019"/>
        <dbReference type="ChEBI" id="CHEBI:57540"/>
        <dbReference type="ChEBI" id="CHEBI:58359"/>
        <dbReference type="ChEBI" id="CHEBI:58437"/>
        <dbReference type="ChEBI" id="CHEBI:456215"/>
        <dbReference type="EC" id="6.3.5.1"/>
    </reaction>
</comment>
<feature type="binding site" evidence="7">
    <location>
        <position position="401"/>
    </location>
    <ligand>
        <name>ATP</name>
        <dbReference type="ChEBI" id="CHEBI:30616"/>
    </ligand>
</feature>
<dbReference type="InterPro" id="IPR036526">
    <property type="entry name" value="C-N_Hydrolase_sf"/>
</dbReference>
<feature type="binding site" evidence="7">
    <location>
        <begin position="294"/>
        <end position="301"/>
    </location>
    <ligand>
        <name>ATP</name>
        <dbReference type="ChEBI" id="CHEBI:30616"/>
    </ligand>
</feature>
<comment type="similarity">
    <text evidence="2 7 8">In the C-terminal section; belongs to the NAD synthetase family.</text>
</comment>
<dbReference type="PROSITE" id="PS50263">
    <property type="entry name" value="CN_HYDROLASE"/>
    <property type="match status" value="1"/>
</dbReference>
<accession>A0A545UEU2</accession>
<evidence type="ECO:0000256" key="6">
    <source>
        <dbReference type="ARBA" id="ARBA00023027"/>
    </source>
</evidence>
<feature type="active site" description="For glutaminase activity" evidence="7">
    <location>
        <position position="114"/>
    </location>
</feature>
<gene>
    <name evidence="7" type="primary">nadE</name>
    <name evidence="11" type="ORF">FLL46_09220</name>
</gene>
<dbReference type="InterPro" id="IPR014445">
    <property type="entry name" value="Gln-dep_NAD_synthase"/>
</dbReference>
<evidence type="ECO:0000256" key="3">
    <source>
        <dbReference type="ARBA" id="ARBA00022598"/>
    </source>
</evidence>
<evidence type="ECO:0000256" key="2">
    <source>
        <dbReference type="ARBA" id="ARBA00007145"/>
    </source>
</evidence>
<organism evidence="11 12">
    <name type="scientific">Aliikangiella coralliicola</name>
    <dbReference type="NCBI Taxonomy" id="2592383"/>
    <lineage>
        <taxon>Bacteria</taxon>
        <taxon>Pseudomonadati</taxon>
        <taxon>Pseudomonadota</taxon>
        <taxon>Gammaproteobacteria</taxon>
        <taxon>Oceanospirillales</taxon>
        <taxon>Pleioneaceae</taxon>
        <taxon>Aliikangiella</taxon>
    </lineage>
</organism>
<evidence type="ECO:0000256" key="4">
    <source>
        <dbReference type="ARBA" id="ARBA00022741"/>
    </source>
</evidence>
<dbReference type="CDD" id="cd00553">
    <property type="entry name" value="NAD_synthase"/>
    <property type="match status" value="1"/>
</dbReference>
<dbReference type="NCBIfam" id="TIGR00552">
    <property type="entry name" value="nadE"/>
    <property type="match status" value="1"/>
</dbReference>
<dbReference type="Gene3D" id="3.40.50.620">
    <property type="entry name" value="HUPs"/>
    <property type="match status" value="1"/>
</dbReference>
<dbReference type="PIRSF" id="PIRSF006630">
    <property type="entry name" value="NADS_GAT"/>
    <property type="match status" value="1"/>
</dbReference>
<dbReference type="PANTHER" id="PTHR23090:SF9">
    <property type="entry name" value="GLUTAMINE-DEPENDENT NAD(+) SYNTHETASE"/>
    <property type="match status" value="1"/>
</dbReference>
<dbReference type="PANTHER" id="PTHR23090">
    <property type="entry name" value="NH 3 /GLUTAMINE-DEPENDENT NAD + SYNTHETASE"/>
    <property type="match status" value="1"/>
</dbReference>
<evidence type="ECO:0000256" key="9">
    <source>
        <dbReference type="RuleBase" id="RU003811"/>
    </source>
</evidence>
<feature type="binding site" evidence="7">
    <location>
        <position position="526"/>
    </location>
    <ligand>
        <name>deamido-NAD(+)</name>
        <dbReference type="ChEBI" id="CHEBI:58437"/>
        <note>ligand shared between two neighboring subunits</note>
    </ligand>
</feature>
<keyword evidence="6 7" id="KW-0520">NAD</keyword>
<evidence type="ECO:0000313" key="11">
    <source>
        <dbReference type="EMBL" id="TQV87984.1"/>
    </source>
</evidence>
<dbReference type="NCBIfam" id="NF010588">
    <property type="entry name" value="PRK13981.1"/>
    <property type="match status" value="1"/>
</dbReference>
<dbReference type="HAMAP" id="MF_02090">
    <property type="entry name" value="NadE_glutamine_dep"/>
    <property type="match status" value="1"/>
</dbReference>
<dbReference type="InterPro" id="IPR003694">
    <property type="entry name" value="NAD_synthase"/>
</dbReference>
<keyword evidence="5 7" id="KW-0067">ATP-binding</keyword>
<dbReference type="OrthoDB" id="9760188at2"/>
<dbReference type="EC" id="6.3.5.1" evidence="7 8"/>
<evidence type="ECO:0000313" key="12">
    <source>
        <dbReference type="Proteomes" id="UP000315439"/>
    </source>
</evidence>
<comment type="caution">
    <text evidence="11">The sequence shown here is derived from an EMBL/GenBank/DDBJ whole genome shotgun (WGS) entry which is preliminary data.</text>
</comment>
<dbReference type="Gene3D" id="3.60.110.10">
    <property type="entry name" value="Carbon-nitrogen hydrolase"/>
    <property type="match status" value="1"/>
</dbReference>
<evidence type="ECO:0000256" key="8">
    <source>
        <dbReference type="PIRNR" id="PIRNR006630"/>
    </source>
</evidence>
<dbReference type="Pfam" id="PF00795">
    <property type="entry name" value="CN_hydrolase"/>
    <property type="match status" value="1"/>
</dbReference>
<dbReference type="GO" id="GO:0004359">
    <property type="term" value="F:glutaminase activity"/>
    <property type="evidence" value="ECO:0007669"/>
    <property type="project" value="InterPro"/>
</dbReference>
<keyword evidence="12" id="KW-1185">Reference proteome</keyword>
<dbReference type="SUPFAM" id="SSF52402">
    <property type="entry name" value="Adenine nucleotide alpha hydrolases-like"/>
    <property type="match status" value="1"/>
</dbReference>
<dbReference type="Proteomes" id="UP000315439">
    <property type="component" value="Unassembled WGS sequence"/>
</dbReference>
<feature type="binding site" evidence="7">
    <location>
        <position position="184"/>
    </location>
    <ligand>
        <name>L-glutamine</name>
        <dbReference type="ChEBI" id="CHEBI:58359"/>
    </ligand>
</feature>
<dbReference type="GO" id="GO:0008795">
    <property type="term" value="F:NAD+ synthase activity"/>
    <property type="evidence" value="ECO:0007669"/>
    <property type="project" value="UniProtKB-UniRule"/>
</dbReference>
<dbReference type="GO" id="GO:0009435">
    <property type="term" value="P:NAD+ biosynthetic process"/>
    <property type="evidence" value="ECO:0007669"/>
    <property type="project" value="UniProtKB-UniRule"/>
</dbReference>
<dbReference type="FunFam" id="3.40.50.620:FF:000106">
    <property type="entry name" value="Glutamine-dependent NAD(+) synthetase"/>
    <property type="match status" value="1"/>
</dbReference>
<protein>
    <recommendedName>
        <fullName evidence="7 8">Glutamine-dependent NAD(+) synthetase</fullName>
        <ecNumber evidence="7 8">6.3.5.1</ecNumber>
    </recommendedName>
    <alternativeName>
        <fullName evidence="7 8">NAD(+) synthase [glutamine-hydrolyzing]</fullName>
    </alternativeName>
</protein>
<dbReference type="GO" id="GO:0003952">
    <property type="term" value="F:NAD+ synthase (glutamine-hydrolyzing) activity"/>
    <property type="evidence" value="ECO:0007669"/>
    <property type="project" value="UniProtKB-UniRule"/>
</dbReference>
<evidence type="ECO:0000256" key="5">
    <source>
        <dbReference type="ARBA" id="ARBA00022840"/>
    </source>
</evidence>
<feature type="active site" description="Nucleophile; for glutaminase activity" evidence="7">
    <location>
        <position position="150"/>
    </location>
</feature>
<keyword evidence="4 7" id="KW-0547">Nucleotide-binding</keyword>
<feature type="binding site" evidence="7">
    <location>
        <position position="377"/>
    </location>
    <ligand>
        <name>deamido-NAD(+)</name>
        <dbReference type="ChEBI" id="CHEBI:58437"/>
        <note>ligand shared between two neighboring subunits</note>
    </ligand>
</feature>
<evidence type="ECO:0000256" key="7">
    <source>
        <dbReference type="HAMAP-Rule" id="MF_02090"/>
    </source>
</evidence>
<dbReference type="InterPro" id="IPR014729">
    <property type="entry name" value="Rossmann-like_a/b/a_fold"/>
</dbReference>
<dbReference type="GO" id="GO:0005737">
    <property type="term" value="C:cytoplasm"/>
    <property type="evidence" value="ECO:0007669"/>
    <property type="project" value="InterPro"/>
</dbReference>
<dbReference type="InterPro" id="IPR003010">
    <property type="entry name" value="C-N_Hydrolase"/>
</dbReference>
<keyword evidence="3 7" id="KW-0436">Ligase</keyword>